<comment type="similarity">
    <text evidence="1">Belongs to the iron-containing alcohol dehydrogenase family.</text>
</comment>
<dbReference type="PANTHER" id="PTHR11496">
    <property type="entry name" value="ALCOHOL DEHYDROGENASE"/>
    <property type="match status" value="1"/>
</dbReference>
<dbReference type="GO" id="GO:0008912">
    <property type="term" value="F:lactaldehyde reductase activity"/>
    <property type="evidence" value="ECO:0007669"/>
    <property type="project" value="UniProtKB-EC"/>
</dbReference>
<evidence type="ECO:0000256" key="2">
    <source>
        <dbReference type="ARBA" id="ARBA00023002"/>
    </source>
</evidence>
<dbReference type="PANTHER" id="PTHR11496:SF102">
    <property type="entry name" value="ALCOHOL DEHYDROGENASE 4"/>
    <property type="match status" value="1"/>
</dbReference>
<dbReference type="Pfam" id="PF25137">
    <property type="entry name" value="ADH_Fe_C"/>
    <property type="match status" value="1"/>
</dbReference>
<dbReference type="InterPro" id="IPR039697">
    <property type="entry name" value="Alcohol_dehydrogenase_Fe"/>
</dbReference>
<proteinExistence type="inferred from homology"/>
<dbReference type="InterPro" id="IPR056798">
    <property type="entry name" value="ADH_Fe_C"/>
</dbReference>
<evidence type="ECO:0000259" key="3">
    <source>
        <dbReference type="Pfam" id="PF00465"/>
    </source>
</evidence>
<accession>A0A2K4ZM70</accession>
<organism evidence="5 6">
    <name type="scientific">Acetatifactor muris</name>
    <dbReference type="NCBI Taxonomy" id="879566"/>
    <lineage>
        <taxon>Bacteria</taxon>
        <taxon>Bacillati</taxon>
        <taxon>Bacillota</taxon>
        <taxon>Clostridia</taxon>
        <taxon>Lachnospirales</taxon>
        <taxon>Lachnospiraceae</taxon>
        <taxon>Acetatifactor</taxon>
    </lineage>
</organism>
<keyword evidence="6" id="KW-1185">Reference proteome</keyword>
<dbReference type="AlphaFoldDB" id="A0A2K4ZM70"/>
<evidence type="ECO:0000313" key="6">
    <source>
        <dbReference type="Proteomes" id="UP000236311"/>
    </source>
</evidence>
<keyword evidence="2 5" id="KW-0560">Oxidoreductase</keyword>
<dbReference type="Gene3D" id="3.40.50.1970">
    <property type="match status" value="1"/>
</dbReference>
<evidence type="ECO:0000256" key="1">
    <source>
        <dbReference type="ARBA" id="ARBA00007358"/>
    </source>
</evidence>
<dbReference type="GO" id="GO:0046872">
    <property type="term" value="F:metal ion binding"/>
    <property type="evidence" value="ECO:0007669"/>
    <property type="project" value="InterPro"/>
</dbReference>
<evidence type="ECO:0000313" key="5">
    <source>
        <dbReference type="EMBL" id="SOY31568.1"/>
    </source>
</evidence>
<feature type="domain" description="Alcohol dehydrogenase iron-type/glycerol dehydrogenase GldA" evidence="3">
    <location>
        <begin position="13"/>
        <end position="180"/>
    </location>
</feature>
<sequence length="387" mass="41996">MEMNKKGYQAVFPGALYAGFGSLLEIPDILVREGAGKAVLLLDDALKENSEIRGLQERLGASLAGTLTGLPIEPSRDSIRGVYDVVLEKGGDLLIAAGGGSIMDMAKVVAAALTNETFAESGFCDTSLIRKKALPTVMVPTTAGTGAEATPNAIFLIPEQELKAGLVSPQFTASYCVLDPALTLGLPRNLTASTGMDALCHAIESYLSKKANLFSRMLSGYAAALIVANIERACEDGFDREARENMLLGSFIAGMCLSTSGTVAVHALSYPLGGKFHIPHGVSNAILLPEVLKVNLPYCREQYRQLADLMLPEAEWSREEKPERFVEYVELLCRRLRIPENLTEYGVGEEEVEFLTKQAMEVRRLLDQNPHALSEEEIAGVYRKLLK</sequence>
<protein>
    <submittedName>
        <fullName evidence="5">Lactaldehyde reductase</fullName>
        <ecNumber evidence="5">1.1.1.77</ecNumber>
    </submittedName>
</protein>
<feature type="domain" description="Fe-containing alcohol dehydrogenase-like C-terminal" evidence="4">
    <location>
        <begin position="191"/>
        <end position="385"/>
    </location>
</feature>
<dbReference type="Pfam" id="PF00465">
    <property type="entry name" value="Fe-ADH"/>
    <property type="match status" value="1"/>
</dbReference>
<dbReference type="GO" id="GO:0004022">
    <property type="term" value="F:alcohol dehydrogenase (NAD+) activity"/>
    <property type="evidence" value="ECO:0007669"/>
    <property type="project" value="TreeGrafter"/>
</dbReference>
<dbReference type="Proteomes" id="UP000236311">
    <property type="component" value="Unassembled WGS sequence"/>
</dbReference>
<evidence type="ECO:0000259" key="4">
    <source>
        <dbReference type="Pfam" id="PF25137"/>
    </source>
</evidence>
<dbReference type="OrthoDB" id="9804734at2"/>
<dbReference type="CDD" id="cd08551">
    <property type="entry name" value="Fe-ADH"/>
    <property type="match status" value="1"/>
</dbReference>
<dbReference type="EMBL" id="OFSM01000027">
    <property type="protein sequence ID" value="SOY31568.1"/>
    <property type="molecule type" value="Genomic_DNA"/>
</dbReference>
<name>A0A2K4ZM70_9FIRM</name>
<reference evidence="5 6" key="1">
    <citation type="submission" date="2018-01" db="EMBL/GenBank/DDBJ databases">
        <authorList>
            <person name="Gaut B.S."/>
            <person name="Morton B.R."/>
            <person name="Clegg M.T."/>
            <person name="Duvall M.R."/>
        </authorList>
    </citation>
    <scope>NUCLEOTIDE SEQUENCE [LARGE SCALE GENOMIC DNA]</scope>
    <source>
        <strain evidence="5">GP69</strain>
    </source>
</reference>
<dbReference type="EC" id="1.1.1.77" evidence="5"/>
<dbReference type="SUPFAM" id="SSF56796">
    <property type="entry name" value="Dehydroquinate synthase-like"/>
    <property type="match status" value="1"/>
</dbReference>
<dbReference type="FunFam" id="1.20.1090.10:FF:000001">
    <property type="entry name" value="Aldehyde-alcohol dehydrogenase"/>
    <property type="match status" value="1"/>
</dbReference>
<dbReference type="InterPro" id="IPR001670">
    <property type="entry name" value="ADH_Fe/GldA"/>
</dbReference>
<gene>
    <name evidence="5" type="primary">fucO</name>
    <name evidence="5" type="ORF">AMURIS_04312</name>
</gene>
<dbReference type="RefSeq" id="WP_103241549.1">
    <property type="nucleotide sequence ID" value="NZ_JANJZD010000027.1"/>
</dbReference>
<dbReference type="Gene3D" id="1.20.1090.10">
    <property type="entry name" value="Dehydroquinate synthase-like - alpha domain"/>
    <property type="match status" value="1"/>
</dbReference>